<dbReference type="EMBL" id="CYZU01000024">
    <property type="protein sequence ID" value="CUO58150.1"/>
    <property type="molecule type" value="Genomic_DNA"/>
</dbReference>
<dbReference type="CDD" id="cd00093">
    <property type="entry name" value="HTH_XRE"/>
    <property type="match status" value="1"/>
</dbReference>
<dbReference type="SMART" id="SM00530">
    <property type="entry name" value="HTH_XRE"/>
    <property type="match status" value="1"/>
</dbReference>
<protein>
    <submittedName>
        <fullName evidence="2">Predicted AAA-ATPase</fullName>
    </submittedName>
</protein>
<organism evidence="2 3">
    <name type="scientific">Faecalicatena contorta</name>
    <dbReference type="NCBI Taxonomy" id="39482"/>
    <lineage>
        <taxon>Bacteria</taxon>
        <taxon>Bacillati</taxon>
        <taxon>Bacillota</taxon>
        <taxon>Clostridia</taxon>
        <taxon>Lachnospirales</taxon>
        <taxon>Lachnospiraceae</taxon>
        <taxon>Faecalicatena</taxon>
    </lineage>
</organism>
<dbReference type="InterPro" id="IPR001387">
    <property type="entry name" value="Cro/C1-type_HTH"/>
</dbReference>
<dbReference type="Pfam" id="PF09820">
    <property type="entry name" value="AAA-ATPase_like"/>
    <property type="match status" value="1"/>
</dbReference>
<gene>
    <name evidence="2" type="ORF">ERS852491_02638</name>
</gene>
<dbReference type="RefSeq" id="WP_055153508.1">
    <property type="nucleotide sequence ID" value="NZ_CYZU01000024.1"/>
</dbReference>
<dbReference type="Gene3D" id="1.10.260.40">
    <property type="entry name" value="lambda repressor-like DNA-binding domains"/>
    <property type="match status" value="1"/>
</dbReference>
<proteinExistence type="predicted"/>
<evidence type="ECO:0000259" key="1">
    <source>
        <dbReference type="PROSITE" id="PS50943"/>
    </source>
</evidence>
<dbReference type="Pfam" id="PF08011">
    <property type="entry name" value="PDDEXK_9"/>
    <property type="match status" value="1"/>
</dbReference>
<dbReference type="InterPro" id="IPR012547">
    <property type="entry name" value="PDDEXK_9"/>
</dbReference>
<dbReference type="PROSITE" id="PS50943">
    <property type="entry name" value="HTH_CROC1"/>
    <property type="match status" value="1"/>
</dbReference>
<dbReference type="Proteomes" id="UP000095544">
    <property type="component" value="Unassembled WGS sequence"/>
</dbReference>
<feature type="domain" description="HTH cro/C1-type" evidence="1">
    <location>
        <begin position="9"/>
        <end position="63"/>
    </location>
</feature>
<dbReference type="PANTHER" id="PTHR34825:SF1">
    <property type="entry name" value="AAA-ATPASE-LIKE DOMAIN-CONTAINING PROTEIN"/>
    <property type="match status" value="1"/>
</dbReference>
<accession>A0A174GB63</accession>
<dbReference type="InterPro" id="IPR018631">
    <property type="entry name" value="AAA-ATPase-like_dom"/>
</dbReference>
<dbReference type="Pfam" id="PF01381">
    <property type="entry name" value="HTH_3"/>
    <property type="match status" value="1"/>
</dbReference>
<name>A0A174GB63_9FIRM</name>
<evidence type="ECO:0000313" key="3">
    <source>
        <dbReference type="Proteomes" id="UP000095544"/>
    </source>
</evidence>
<dbReference type="GO" id="GO:0003677">
    <property type="term" value="F:DNA binding"/>
    <property type="evidence" value="ECO:0007669"/>
    <property type="project" value="InterPro"/>
</dbReference>
<evidence type="ECO:0000313" key="2">
    <source>
        <dbReference type="EMBL" id="CUO58150.1"/>
    </source>
</evidence>
<dbReference type="STRING" id="39482.ERS852491_02638"/>
<sequence>MKTKFHEYLVLFRKMRGYTQVQMAEKLEISRSTYTNYEIGNRSPDLETLERISEVLECSLDELFGRAPARTADTVREAPGPYRAASKKAQKVKERKLAIGLQDFRRLREKNGYYVDKTQLIEKFLESEYQITLLTRPRRFGKTLNMSMLSEFLDCTKRSEDLFAGMKVSESFVMGEMNRHPVIFVSFLNVKGDTADGMLYQLKCVLREEYQRQLAVLDAGTLPDEQRKELDYIYQGLWQSPDAKEADNCISRSVIVLCQALERYYGKKVYLLIDEYDTPFIAANAGGYYDEVRGILAGMLSASLKGNPALEKAMLTGIQRVAKENIFSGLNNLAVCTVCDEEYSDCFGFTGEETGELLQYYGLELSEDIRLMYDGYRFGSTEVYNPWSVTFYAVRKKLEPYWVNTSENSMIKNALDQRGEKFASAYKKLIEDGSVSVRAELATSYYEEPDDASLWGMLINAGMVTVEEELEEGFCRLRIPNYEVRRAFQELTAFYLNLEEGHIASMLRYLRLGDMEEFAEEYQWILLDLPSCHDLKSENSYHMMMLGMCAFLYRYYDVRSNRESGSGRSDILLYAKKPELPHMILEFKYTKEESQNLKELAQRAVEQIKTKKYDAGMTGTVYYIGLAHFGKNVEMEWEEEVIE</sequence>
<reference evidence="2 3" key="1">
    <citation type="submission" date="2015-09" db="EMBL/GenBank/DDBJ databases">
        <authorList>
            <consortium name="Pathogen Informatics"/>
        </authorList>
    </citation>
    <scope>NUCLEOTIDE SEQUENCE [LARGE SCALE GENOMIC DNA]</scope>
    <source>
        <strain evidence="2 3">2789STDY5834876</strain>
    </source>
</reference>
<dbReference type="InterPro" id="IPR010982">
    <property type="entry name" value="Lambda_DNA-bd_dom_sf"/>
</dbReference>
<dbReference type="SUPFAM" id="SSF47413">
    <property type="entry name" value="lambda repressor-like DNA-binding domains"/>
    <property type="match status" value="1"/>
</dbReference>
<dbReference type="OrthoDB" id="9766673at2"/>
<dbReference type="PANTHER" id="PTHR34825">
    <property type="entry name" value="CONSERVED PROTEIN, WITH A WEAK D-GALACTARATE DEHYDRATASE/ALTRONATE HYDROLASE DOMAIN"/>
    <property type="match status" value="1"/>
</dbReference>
<dbReference type="AlphaFoldDB" id="A0A174GB63"/>